<name>A0A177CND0_9PLEO</name>
<proteinExistence type="predicted"/>
<gene>
    <name evidence="2" type="ORF">CC84DRAFT_1141638</name>
</gene>
<keyword evidence="1" id="KW-1133">Transmembrane helix</keyword>
<dbReference type="SUPFAM" id="SSF53474">
    <property type="entry name" value="alpha/beta-Hydrolases"/>
    <property type="match status" value="1"/>
</dbReference>
<dbReference type="PANTHER" id="PTHR42044">
    <property type="entry name" value="DUF676 DOMAIN-CONTAINING PROTEIN-RELATED"/>
    <property type="match status" value="1"/>
</dbReference>
<protein>
    <recommendedName>
        <fullName evidence="4">DUF676 domain-containing protein</fullName>
    </recommendedName>
</protein>
<dbReference type="PANTHER" id="PTHR42044:SF2">
    <property type="entry name" value="DUF676 DOMAIN-CONTAINING PROTEIN"/>
    <property type="match status" value="1"/>
</dbReference>
<dbReference type="InParanoid" id="A0A177CND0"/>
<dbReference type="STRING" id="1460663.A0A177CND0"/>
<dbReference type="RefSeq" id="XP_018039076.1">
    <property type="nucleotide sequence ID" value="XM_018176334.1"/>
</dbReference>
<sequence>MHVDLAPEPRHNLHPHTPLPYTGSPLLLCLSDLRLFLALTSTLSGILTPLTQWRAGALDELYPSLPNLYSLFLHAFLLLFQSIFLLSLPFLIALPIWVVGVYFAGVYSVTLAVAFLLNGSEDVLHSRVDLGEEGDRHGGECWIYLNGVSVGRHWLQSNLDLLAMTFRRPVTGVHNRTYGIVFDLLQCILERDFLYATTDIRRSYVTIKASLLDPSNEKVILILHSQGGIEGGMILDWLLGELPRDVLRKLEIYTFGSAANHFNNPLPYPIHVEHFAHTRDFVACWGVLHFSSPSFPNRYAGKVFVCEGEGHLLNMHYLGSLFPITEQGKVDEGMGWEGASRLWGYRDGRVPGGDVKQP</sequence>
<dbReference type="AlphaFoldDB" id="A0A177CND0"/>
<keyword evidence="1" id="KW-0472">Membrane</keyword>
<dbReference type="Proteomes" id="UP000077069">
    <property type="component" value="Unassembled WGS sequence"/>
</dbReference>
<evidence type="ECO:0000313" key="3">
    <source>
        <dbReference type="Proteomes" id="UP000077069"/>
    </source>
</evidence>
<dbReference type="InterPro" id="IPR029058">
    <property type="entry name" value="AB_hydrolase_fold"/>
</dbReference>
<reference evidence="2 3" key="1">
    <citation type="submission" date="2016-05" db="EMBL/GenBank/DDBJ databases">
        <title>Comparative analysis of secretome profiles of manganese(II)-oxidizing ascomycete fungi.</title>
        <authorList>
            <consortium name="DOE Joint Genome Institute"/>
            <person name="Zeiner C.A."/>
            <person name="Purvine S.O."/>
            <person name="Zink E.M."/>
            <person name="Wu S."/>
            <person name="Pasa-Tolic L."/>
            <person name="Chaput D.L."/>
            <person name="Haridas S."/>
            <person name="Grigoriev I.V."/>
            <person name="Santelli C.M."/>
            <person name="Hansel C.M."/>
        </authorList>
    </citation>
    <scope>NUCLEOTIDE SEQUENCE [LARGE SCALE GENOMIC DNA]</scope>
    <source>
        <strain evidence="2 3">AP3s5-JAC2a</strain>
    </source>
</reference>
<keyword evidence="1" id="KW-0812">Transmembrane</keyword>
<dbReference type="OrthoDB" id="3790714at2759"/>
<evidence type="ECO:0008006" key="4">
    <source>
        <dbReference type="Google" id="ProtNLM"/>
    </source>
</evidence>
<organism evidence="2 3">
    <name type="scientific">Paraphaeosphaeria sporulosa</name>
    <dbReference type="NCBI Taxonomy" id="1460663"/>
    <lineage>
        <taxon>Eukaryota</taxon>
        <taxon>Fungi</taxon>
        <taxon>Dikarya</taxon>
        <taxon>Ascomycota</taxon>
        <taxon>Pezizomycotina</taxon>
        <taxon>Dothideomycetes</taxon>
        <taxon>Pleosporomycetidae</taxon>
        <taxon>Pleosporales</taxon>
        <taxon>Massarineae</taxon>
        <taxon>Didymosphaeriaceae</taxon>
        <taxon>Paraphaeosphaeria</taxon>
    </lineage>
</organism>
<feature type="transmembrane region" description="Helical" evidence="1">
    <location>
        <begin position="68"/>
        <end position="88"/>
    </location>
</feature>
<keyword evidence="3" id="KW-1185">Reference proteome</keyword>
<accession>A0A177CND0</accession>
<feature type="transmembrane region" description="Helical" evidence="1">
    <location>
        <begin position="94"/>
        <end position="117"/>
    </location>
</feature>
<dbReference type="EMBL" id="KV441550">
    <property type="protein sequence ID" value="OAG08711.1"/>
    <property type="molecule type" value="Genomic_DNA"/>
</dbReference>
<evidence type="ECO:0000256" key="1">
    <source>
        <dbReference type="SAM" id="Phobius"/>
    </source>
</evidence>
<evidence type="ECO:0000313" key="2">
    <source>
        <dbReference type="EMBL" id="OAG08711.1"/>
    </source>
</evidence>
<dbReference type="GeneID" id="28759820"/>